<name>A0A1A9I040_9BACT</name>
<reference evidence="1 2" key="1">
    <citation type="submission" date="2016-05" db="EMBL/GenBank/DDBJ databases">
        <title>Niabella ginsenosidivorans BS26 whole genome sequencing.</title>
        <authorList>
            <person name="Im W.T."/>
            <person name="Siddiqi M.Z."/>
        </authorList>
    </citation>
    <scope>NUCLEOTIDE SEQUENCE [LARGE SCALE GENOMIC DNA]</scope>
    <source>
        <strain evidence="1 2">BS26</strain>
    </source>
</reference>
<dbReference type="EMBL" id="CP015772">
    <property type="protein sequence ID" value="ANH80091.1"/>
    <property type="molecule type" value="Genomic_DNA"/>
</dbReference>
<organism evidence="1 2">
    <name type="scientific">Niabella ginsenosidivorans</name>
    <dbReference type="NCBI Taxonomy" id="1176587"/>
    <lineage>
        <taxon>Bacteria</taxon>
        <taxon>Pseudomonadati</taxon>
        <taxon>Bacteroidota</taxon>
        <taxon>Chitinophagia</taxon>
        <taxon>Chitinophagales</taxon>
        <taxon>Chitinophagaceae</taxon>
        <taxon>Niabella</taxon>
    </lineage>
</organism>
<dbReference type="RefSeq" id="WP_067751883.1">
    <property type="nucleotide sequence ID" value="NZ_CP015772.1"/>
</dbReference>
<dbReference type="AlphaFoldDB" id="A0A1A9I040"/>
<dbReference type="Proteomes" id="UP000077667">
    <property type="component" value="Chromosome"/>
</dbReference>
<evidence type="ECO:0000313" key="1">
    <source>
        <dbReference type="EMBL" id="ANH80091.1"/>
    </source>
</evidence>
<sequence length="273" mass="31943">MRKLKRKLAELERLINWDAWGHSLDKEYRMYYLSDDGTTIPYPMGKLIVKKTGNNMFYAEEALTSFFKSIPNSTFIDELFEYPKNKDEKYLRDLSQLINSAVQPQSISQYADYINLDTEIYSYNNAYAVFIFRVQRFFNEVTSEIDKCLQGLNTKPDTSQKTTSDNPSLKYSSEDITTFVNNLIVCRRILKQDADRLIAMLLAGERHKDLAPAKWLGTNPELLYFMTLIFKDEKKHVSFAKKIFQVETKLKDNHLTKRMEKKGYLIIEQCAPV</sequence>
<dbReference type="KEGG" id="nia:A8C56_03010"/>
<proteinExistence type="predicted"/>
<dbReference type="STRING" id="1176587.A8C56_03010"/>
<keyword evidence="2" id="KW-1185">Reference proteome</keyword>
<evidence type="ECO:0000313" key="2">
    <source>
        <dbReference type="Proteomes" id="UP000077667"/>
    </source>
</evidence>
<protein>
    <submittedName>
        <fullName evidence="1">Uncharacterized protein</fullName>
    </submittedName>
</protein>
<accession>A0A1A9I040</accession>
<gene>
    <name evidence="1" type="ORF">A8C56_03010</name>
</gene>